<dbReference type="Pfam" id="PF12974">
    <property type="entry name" value="Phosphonate-bd"/>
    <property type="match status" value="1"/>
</dbReference>
<dbReference type="AlphaFoldDB" id="A0A4P7AJE3"/>
<dbReference type="EMBL" id="CP038013">
    <property type="protein sequence ID" value="QBQ07863.1"/>
    <property type="molecule type" value="Genomic_DNA"/>
</dbReference>
<reference evidence="2 3" key="1">
    <citation type="submission" date="2019-03" db="EMBL/GenBank/DDBJ databases">
        <title>Complete genome sequence of Spiroplasma gladiatoris TG-1 (DSM 22552).</title>
        <authorList>
            <person name="Lin Y.-C."/>
            <person name="Chou L."/>
            <person name="Kuo C.-H."/>
        </authorList>
    </citation>
    <scope>NUCLEOTIDE SEQUENCE [LARGE SCALE GENOMIC DNA]</scope>
    <source>
        <strain evidence="2 3">TG-1</strain>
    </source>
</reference>
<evidence type="ECO:0000313" key="3">
    <source>
        <dbReference type="Proteomes" id="UP000294309"/>
    </source>
</evidence>
<accession>A0A4P7AJE3</accession>
<feature type="signal peptide" evidence="1">
    <location>
        <begin position="1"/>
        <end position="20"/>
    </location>
</feature>
<protein>
    <submittedName>
        <fullName evidence="2">Phosphonate transport system substrate-binding protein</fullName>
    </submittedName>
</protein>
<dbReference type="KEGG" id="sgq:SGLAD_v1c06640"/>
<organism evidence="2 3">
    <name type="scientific">Spiroplasma gladiatoris</name>
    <dbReference type="NCBI Taxonomy" id="2143"/>
    <lineage>
        <taxon>Bacteria</taxon>
        <taxon>Bacillati</taxon>
        <taxon>Mycoplasmatota</taxon>
        <taxon>Mollicutes</taxon>
        <taxon>Entomoplasmatales</taxon>
        <taxon>Spiroplasmataceae</taxon>
        <taxon>Spiroplasma</taxon>
    </lineage>
</organism>
<evidence type="ECO:0000313" key="2">
    <source>
        <dbReference type="EMBL" id="QBQ07863.1"/>
    </source>
</evidence>
<keyword evidence="3" id="KW-1185">Reference proteome</keyword>
<dbReference type="PROSITE" id="PS51257">
    <property type="entry name" value="PROKAR_LIPOPROTEIN"/>
    <property type="match status" value="1"/>
</dbReference>
<name>A0A4P7AJE3_9MOLU</name>
<sequence>MKKLLMLMGTISLIMPIASGVSSCSNSNKLIINFIPSVDPTATMATIKPLEAKLENKLKELDSSFNKKVEIIMASDYEAAGEALRSGTTDLAFLSVNTYENYRGEKQDDGTYKDAGIITVSSRPSIRSESTFEKFQKDNKFSNELASKYDFASDDSGISLANAYNKVISSSVVDKQLSAQALSDTILNKESDVSYYRSYVYANSNFVKNTLGNSVDPLNHEFKHDEVKKLITQAQANKRISLSENVTSSAGLLYPMLWLKNTMQFKDTELKKMYDDKLIALSSAAAAKGVTDDEPQFDIVFGWSDMREIIYKQDNPSVFKNSVMIGTSYGIPNDGIMYSRKRMDETFANVVRSAFISLVRQSENKELFDVYNHSNYIGLEENQSANQFEIANDEIITKNYEKIKSIKELVSQF</sequence>
<proteinExistence type="predicted"/>
<feature type="chain" id="PRO_5020504335" evidence="1">
    <location>
        <begin position="21"/>
        <end position="413"/>
    </location>
</feature>
<dbReference type="OrthoDB" id="9776786at2"/>
<gene>
    <name evidence="2" type="primary">phnD</name>
    <name evidence="2" type="ORF">SGLAD_v1c06640</name>
</gene>
<dbReference type="Proteomes" id="UP000294309">
    <property type="component" value="Chromosome"/>
</dbReference>
<keyword evidence="1" id="KW-0732">Signal</keyword>
<dbReference type="Gene3D" id="3.40.190.10">
    <property type="entry name" value="Periplasmic binding protein-like II"/>
    <property type="match status" value="1"/>
</dbReference>
<dbReference type="RefSeq" id="WP_134297643.1">
    <property type="nucleotide sequence ID" value="NZ_CP038013.1"/>
</dbReference>
<evidence type="ECO:0000256" key="1">
    <source>
        <dbReference type="SAM" id="SignalP"/>
    </source>
</evidence>